<accession>A0A4Y2L227</accession>
<dbReference type="AlphaFoldDB" id="A0A4Y2L227"/>
<feature type="region of interest" description="Disordered" evidence="1">
    <location>
        <begin position="210"/>
        <end position="235"/>
    </location>
</feature>
<keyword evidence="3" id="KW-1185">Reference proteome</keyword>
<feature type="compositionally biased region" description="Basic residues" evidence="1">
    <location>
        <begin position="210"/>
        <end position="222"/>
    </location>
</feature>
<dbReference type="Proteomes" id="UP000499080">
    <property type="component" value="Unassembled WGS sequence"/>
</dbReference>
<proteinExistence type="predicted"/>
<evidence type="ECO:0000313" key="3">
    <source>
        <dbReference type="Proteomes" id="UP000499080"/>
    </source>
</evidence>
<protein>
    <submittedName>
        <fullName evidence="2">Uncharacterized protein</fullName>
    </submittedName>
</protein>
<evidence type="ECO:0000256" key="1">
    <source>
        <dbReference type="SAM" id="MobiDB-lite"/>
    </source>
</evidence>
<reference evidence="2 3" key="1">
    <citation type="journal article" date="2019" name="Sci. Rep.">
        <title>Orb-weaving spider Araneus ventricosus genome elucidates the spidroin gene catalogue.</title>
        <authorList>
            <person name="Kono N."/>
            <person name="Nakamura H."/>
            <person name="Ohtoshi R."/>
            <person name="Moran D.A.P."/>
            <person name="Shinohara A."/>
            <person name="Yoshida Y."/>
            <person name="Fujiwara M."/>
            <person name="Mori M."/>
            <person name="Tomita M."/>
            <person name="Arakawa K."/>
        </authorList>
    </citation>
    <scope>NUCLEOTIDE SEQUENCE [LARGE SCALE GENOMIC DNA]</scope>
</reference>
<comment type="caution">
    <text evidence="2">The sequence shown here is derived from an EMBL/GenBank/DDBJ whole genome shotgun (WGS) entry which is preliminary data.</text>
</comment>
<evidence type="ECO:0000313" key="2">
    <source>
        <dbReference type="EMBL" id="GBN08658.1"/>
    </source>
</evidence>
<dbReference type="OrthoDB" id="8196329at2759"/>
<organism evidence="2 3">
    <name type="scientific">Araneus ventricosus</name>
    <name type="common">Orbweaver spider</name>
    <name type="synonym">Epeira ventricosa</name>
    <dbReference type="NCBI Taxonomy" id="182803"/>
    <lineage>
        <taxon>Eukaryota</taxon>
        <taxon>Metazoa</taxon>
        <taxon>Ecdysozoa</taxon>
        <taxon>Arthropoda</taxon>
        <taxon>Chelicerata</taxon>
        <taxon>Arachnida</taxon>
        <taxon>Araneae</taxon>
        <taxon>Araneomorphae</taxon>
        <taxon>Entelegynae</taxon>
        <taxon>Araneoidea</taxon>
        <taxon>Araneidae</taxon>
        <taxon>Araneus</taxon>
    </lineage>
</organism>
<name>A0A4Y2L227_ARAVE</name>
<gene>
    <name evidence="2" type="ORF">AVEN_82319_1</name>
</gene>
<sequence length="235" mass="26649">MKSFKNAYNETCSVWMRKYPNMITLKDIAGFENIPFSRICRTELAQSGVKCSGVCPLNPSVFADLDYTPSFSKADQSQNGSISIMAIEDNGAATSTSVLSLPGPSKPVADEHIEEVRADLKHNSSKITTLIEDSAKTATPQDILEEILPLPSSSNTNFISRQSRGQKREILTSTPYKVELKQKKEEKEERERIYEAKRKLQMENLLNRKRKRKKKVQVKRSKLIAPRIEKDVKRT</sequence>
<dbReference type="EMBL" id="BGPR01197458">
    <property type="protein sequence ID" value="GBN08658.1"/>
    <property type="molecule type" value="Genomic_DNA"/>
</dbReference>